<dbReference type="PANTHER" id="PTHR30349">
    <property type="entry name" value="PHAGE INTEGRASE-RELATED"/>
    <property type="match status" value="1"/>
</dbReference>
<evidence type="ECO:0000256" key="7">
    <source>
        <dbReference type="ARBA" id="ARBA00022908"/>
    </source>
</evidence>
<evidence type="ECO:0000256" key="4">
    <source>
        <dbReference type="ARBA" id="ARBA00022490"/>
    </source>
</evidence>
<evidence type="ECO:0000256" key="6">
    <source>
        <dbReference type="ARBA" id="ARBA00022829"/>
    </source>
</evidence>
<dbReference type="Proteomes" id="UP000214588">
    <property type="component" value="Unassembled WGS sequence"/>
</dbReference>
<name>A0A226BYH2_9FIRM</name>
<keyword evidence="6" id="KW-0159">Chromosome partition</keyword>
<evidence type="ECO:0000259" key="12">
    <source>
        <dbReference type="PROSITE" id="PS51898"/>
    </source>
</evidence>
<keyword evidence="9" id="KW-0233">DNA recombination</keyword>
<comment type="function">
    <text evidence="1">Site-specific tyrosine recombinase, which acts by catalyzing the cutting and rejoining of the recombining DNA molecules.</text>
</comment>
<evidence type="ECO:0000256" key="1">
    <source>
        <dbReference type="ARBA" id="ARBA00003283"/>
    </source>
</evidence>
<keyword evidence="8 11" id="KW-0238">DNA-binding</keyword>
<evidence type="ECO:0000313" key="14">
    <source>
        <dbReference type="EMBL" id="OWZ83384.1"/>
    </source>
</evidence>
<feature type="domain" description="Core-binding (CB)" evidence="13">
    <location>
        <begin position="14"/>
        <end position="90"/>
    </location>
</feature>
<evidence type="ECO:0000256" key="5">
    <source>
        <dbReference type="ARBA" id="ARBA00022618"/>
    </source>
</evidence>
<comment type="similarity">
    <text evidence="3">Belongs to the 'phage' integrase family.</text>
</comment>
<dbReference type="GO" id="GO:0007059">
    <property type="term" value="P:chromosome segregation"/>
    <property type="evidence" value="ECO:0007669"/>
    <property type="project" value="UniProtKB-KW"/>
</dbReference>
<comment type="subcellular location">
    <subcellularLocation>
        <location evidence="2">Cytoplasm</location>
    </subcellularLocation>
</comment>
<evidence type="ECO:0000256" key="8">
    <source>
        <dbReference type="ARBA" id="ARBA00023125"/>
    </source>
</evidence>
<keyword evidence="5" id="KW-0132">Cell division</keyword>
<dbReference type="GO" id="GO:0006310">
    <property type="term" value="P:DNA recombination"/>
    <property type="evidence" value="ECO:0007669"/>
    <property type="project" value="UniProtKB-KW"/>
</dbReference>
<evidence type="ECO:0000259" key="13">
    <source>
        <dbReference type="PROSITE" id="PS51900"/>
    </source>
</evidence>
<dbReference type="GO" id="GO:0005737">
    <property type="term" value="C:cytoplasm"/>
    <property type="evidence" value="ECO:0007669"/>
    <property type="project" value="UniProtKB-SubCell"/>
</dbReference>
<dbReference type="EMBL" id="NIQC01000019">
    <property type="protein sequence ID" value="OWZ83384.1"/>
    <property type="molecule type" value="Genomic_DNA"/>
</dbReference>
<dbReference type="GO" id="GO:0015074">
    <property type="term" value="P:DNA integration"/>
    <property type="evidence" value="ECO:0007669"/>
    <property type="project" value="UniProtKB-KW"/>
</dbReference>
<keyword evidence="4" id="KW-0963">Cytoplasm</keyword>
<keyword evidence="15" id="KW-1185">Reference proteome</keyword>
<organism evidence="14 15">
    <name type="scientific">Natranaerobius trueperi</name>
    <dbReference type="NCBI Taxonomy" id="759412"/>
    <lineage>
        <taxon>Bacteria</taxon>
        <taxon>Bacillati</taxon>
        <taxon>Bacillota</taxon>
        <taxon>Clostridia</taxon>
        <taxon>Natranaerobiales</taxon>
        <taxon>Natranaerobiaceae</taxon>
        <taxon>Natranaerobius</taxon>
    </lineage>
</organism>
<reference evidence="14 15" key="1">
    <citation type="submission" date="2017-06" db="EMBL/GenBank/DDBJ databases">
        <title>Draft Genome Sequence of Natranaerobius trueperi halophilic, alkalithermophilic bacteria from soda lakes.</title>
        <authorList>
            <person name="Zhao B."/>
        </authorList>
    </citation>
    <scope>NUCLEOTIDE SEQUENCE [LARGE SCALE GENOMIC DNA]</scope>
    <source>
        <strain evidence="14 15">DSM 18760</strain>
    </source>
</reference>
<dbReference type="SUPFAM" id="SSF56349">
    <property type="entry name" value="DNA breaking-rejoining enzymes"/>
    <property type="match status" value="1"/>
</dbReference>
<dbReference type="InterPro" id="IPR011010">
    <property type="entry name" value="DNA_brk_join_enz"/>
</dbReference>
<keyword evidence="7" id="KW-0229">DNA integration</keyword>
<evidence type="ECO:0000256" key="9">
    <source>
        <dbReference type="ARBA" id="ARBA00023172"/>
    </source>
</evidence>
<accession>A0A226BYH2</accession>
<evidence type="ECO:0000256" key="2">
    <source>
        <dbReference type="ARBA" id="ARBA00004496"/>
    </source>
</evidence>
<evidence type="ECO:0000256" key="10">
    <source>
        <dbReference type="ARBA" id="ARBA00023306"/>
    </source>
</evidence>
<evidence type="ECO:0000313" key="15">
    <source>
        <dbReference type="Proteomes" id="UP000214588"/>
    </source>
</evidence>
<keyword evidence="10" id="KW-0131">Cell cycle</keyword>
<dbReference type="GO" id="GO:0003677">
    <property type="term" value="F:DNA binding"/>
    <property type="evidence" value="ECO:0007669"/>
    <property type="project" value="UniProtKB-UniRule"/>
</dbReference>
<dbReference type="InterPro" id="IPR010998">
    <property type="entry name" value="Integrase_recombinase_N"/>
</dbReference>
<dbReference type="InterPro" id="IPR050090">
    <property type="entry name" value="Tyrosine_recombinase_XerCD"/>
</dbReference>
<dbReference type="PROSITE" id="PS51898">
    <property type="entry name" value="TYR_RECOMBINASE"/>
    <property type="match status" value="1"/>
</dbReference>
<dbReference type="Pfam" id="PF00589">
    <property type="entry name" value="Phage_integrase"/>
    <property type="match status" value="1"/>
</dbReference>
<dbReference type="InterPro" id="IPR004107">
    <property type="entry name" value="Integrase_SAM-like_N"/>
</dbReference>
<gene>
    <name evidence="14" type="ORF">CDO51_08765</name>
</gene>
<dbReference type="Gene3D" id="1.10.150.130">
    <property type="match status" value="1"/>
</dbReference>
<dbReference type="InterPro" id="IPR002104">
    <property type="entry name" value="Integrase_catalytic"/>
</dbReference>
<dbReference type="Gene3D" id="1.10.443.10">
    <property type="entry name" value="Intergrase catalytic core"/>
    <property type="match status" value="1"/>
</dbReference>
<evidence type="ECO:0000256" key="11">
    <source>
        <dbReference type="PROSITE-ProRule" id="PRU01248"/>
    </source>
</evidence>
<comment type="caution">
    <text evidence="14">The sequence shown here is derived from an EMBL/GenBank/DDBJ whole genome shotgun (WGS) entry which is preliminary data.</text>
</comment>
<dbReference type="Pfam" id="PF13495">
    <property type="entry name" value="Phage_int_SAM_4"/>
    <property type="match status" value="1"/>
</dbReference>
<dbReference type="InterPro" id="IPR044068">
    <property type="entry name" value="CB"/>
</dbReference>
<dbReference type="GO" id="GO:0051301">
    <property type="term" value="P:cell division"/>
    <property type="evidence" value="ECO:0007669"/>
    <property type="project" value="UniProtKB-KW"/>
</dbReference>
<feature type="domain" description="Tyr recombinase" evidence="12">
    <location>
        <begin position="111"/>
        <end position="284"/>
    </location>
</feature>
<evidence type="ECO:0000256" key="3">
    <source>
        <dbReference type="ARBA" id="ARBA00008857"/>
    </source>
</evidence>
<dbReference type="AlphaFoldDB" id="A0A226BYH2"/>
<proteinExistence type="inferred from homology"/>
<protein>
    <submittedName>
        <fullName evidence="14">Integrase</fullName>
    </submittedName>
</protein>
<dbReference type="PROSITE" id="PS51900">
    <property type="entry name" value="CB"/>
    <property type="match status" value="1"/>
</dbReference>
<dbReference type="PANTHER" id="PTHR30349:SF77">
    <property type="entry name" value="TYROSINE RECOMBINASE XERC"/>
    <property type="match status" value="1"/>
</dbReference>
<sequence>MYGVMKLLKDKNQRKIDELVSHYRKSREERTLILHKKNLTYFFRFCNKEYYDVERKDIKSYRLAMKNSGLSPRTIKDRLNSLRLFYEYLYKQGKTSKNPTENIENPKIDETLPYYLSFDKLNKLREMAKDNKRDSAVVETLYTTGVRLSELVRIKKKDINWKSKFIFIRDGKGKKERFVKFNTECYYRLKGYLRDRNPKSVYLFTPYNGKKPISKKTIQDMFHNYSDRLGFQVNARTLRHTFAAHLAIQGMPLECIQLLLGHDKRENTKVYTKLYHEARKEVYDKYII</sequence>
<dbReference type="InterPro" id="IPR013762">
    <property type="entry name" value="Integrase-like_cat_sf"/>
</dbReference>